<dbReference type="Gene3D" id="3.40.50.300">
    <property type="entry name" value="P-loop containing nucleotide triphosphate hydrolases"/>
    <property type="match status" value="1"/>
</dbReference>
<dbReference type="GO" id="GO:0006952">
    <property type="term" value="P:defense response"/>
    <property type="evidence" value="ECO:0007669"/>
    <property type="project" value="UniProtKB-KW"/>
</dbReference>
<reference evidence="13" key="3">
    <citation type="journal article" date="2018" name="Plant J.">
        <title>The Sorghum bicolor reference genome: improved assembly, gene annotations, a transcriptome atlas, and signatures of genome organization.</title>
        <authorList>
            <person name="McCormick R.F."/>
            <person name="Truong S.K."/>
            <person name="Sreedasyam A."/>
            <person name="Jenkins J."/>
            <person name="Shu S."/>
            <person name="Sims D."/>
            <person name="Kennedy M."/>
            <person name="Amirebrahimi M."/>
            <person name="Weers B.D."/>
            <person name="McKinley B."/>
            <person name="Mattison A."/>
            <person name="Morishige D.T."/>
            <person name="Grimwood J."/>
            <person name="Schmutz J."/>
            <person name="Mullet J.E."/>
        </authorList>
    </citation>
    <scope>NUCLEOTIDE SEQUENCE [LARGE SCALE GENOMIC DNA]</scope>
    <source>
        <strain evidence="13">cv. BTx623</strain>
    </source>
</reference>
<dbReference type="InterPro" id="IPR032675">
    <property type="entry name" value="LRR_dom_sf"/>
</dbReference>
<dbReference type="Pfam" id="PF18052">
    <property type="entry name" value="Rx_N"/>
    <property type="match status" value="1"/>
</dbReference>
<dbReference type="Gramene" id="KXG20714">
    <property type="protein sequence ID" value="KXG20714"/>
    <property type="gene ID" value="SORBI_3010G242800"/>
</dbReference>
<gene>
    <name evidence="12" type="ORF">SORBI_3010G242800</name>
</gene>
<dbReference type="Gene3D" id="3.80.10.10">
    <property type="entry name" value="Ribonuclease Inhibitor"/>
    <property type="match status" value="1"/>
</dbReference>
<dbReference type="PRINTS" id="PR00364">
    <property type="entry name" value="DISEASERSIST"/>
</dbReference>
<dbReference type="InterPro" id="IPR041118">
    <property type="entry name" value="Rx_N"/>
</dbReference>
<dbReference type="Proteomes" id="UP000000768">
    <property type="component" value="Chromosome 10"/>
</dbReference>
<dbReference type="OMA" id="ECMKVFA"/>
<dbReference type="PANTHER" id="PTHR36766:SF57">
    <property type="entry name" value="DISEASE RESISTANCE PROTEIN RGA1"/>
    <property type="match status" value="1"/>
</dbReference>
<sequence>MAQVILYSFATSVLQKASSFGTEWAINEIKSAWNIKKEIRKLEKSLMSICAVLQDAERKQSSSHALQVWLDNLKDVVYDIDDVLDDVSTRALEQELHKGFHSRLRQLLVYPLELSHRIKEVRDKLDEIATNKAQFGLTERLIDISPARRNSKETHSSIHESDIIGRDGAKNEIIARILTAADSTCPLSVLPIVGLGGIGKTALAKLIYNVTHITKKFELKLWACISDVFDLKKILEDILELGIGKSSKYLKLETVHKKLCGLLQGKRYFLVLDDMWNDKTREWEELRSLLSIGGAGSVILVTTRSINVASLVNTLEPYDVQTLPHYECMQVFIRHAFRDKEHKDPKLVKIGELIVKKCCGVPLAAKTLGSLLSNCRDVKEWRDIEGDNLWNVEQDKDGMLPALKLSYDALPPHLRACFASMSTFPKDYVLFREVLVMFWMALGLLHRGNGSGDTLCIGERYFHELLGRSLFHDQDLVFDETIESCKMHDLNHDLSIKVSQKERAVVSCRKFDVPESIRHLVWDRQDFSTEMRFPKQLKKARRARIFISRYNYGTVSKAFLEYIFLTFKHLRVLVFAEVQFEELPSLIVNLRHLRYLDLQWNMEIKYLPNSFCKLVNLQTLHLGRCDQLVELPSGVNGLVNLMWLDLTTQQKYLFRRGFAGWSSLVFLQLDNCLELISLTEEIGNLTALREIHIFNCPKLASLPSAMRQLSTLQRLFINNCAELDLMEPEEAMSGLCCLRSLVFATLPKLVGFPKSFRSAASSLECIFIDNCKGLERLPGLIQGFTSLKKIVIVDCPMLRRRCRVGSSKDYRLIRHVPEIWIDQKLLKAPASSHES</sequence>
<name>A0A194YL54_SORBI</name>
<dbReference type="Gene3D" id="1.20.5.4130">
    <property type="match status" value="1"/>
</dbReference>
<evidence type="ECO:0000259" key="9">
    <source>
        <dbReference type="Pfam" id="PF18052"/>
    </source>
</evidence>
<dbReference type="InterPro" id="IPR002182">
    <property type="entry name" value="NB-ARC"/>
</dbReference>
<reference evidence="12" key="2">
    <citation type="submission" date="2017-02" db="EMBL/GenBank/DDBJ databases">
        <title>WGS assembly of Sorghum bicolor.</title>
        <authorList>
            <person name="Paterson A."/>
            <person name="Mullet J."/>
            <person name="Bowers J."/>
            <person name="Bruggmann R."/>
            <person name="Dubchak I."/>
            <person name="Grimwood J."/>
            <person name="Gundlach H."/>
            <person name="Haberer G."/>
            <person name="Hellsten U."/>
            <person name="Mitros T."/>
            <person name="Poliakov A."/>
            <person name="Schmutz J."/>
            <person name="Spannagl M."/>
            <person name="Tang H."/>
            <person name="Wang X."/>
            <person name="Wicker T."/>
            <person name="Bharti A."/>
            <person name="Chapman J."/>
            <person name="Feltus F."/>
            <person name="Gowik U."/>
            <person name="Grigoriev I."/>
            <person name="Lyons E."/>
            <person name="Maher C."/>
            <person name="Martis M."/>
            <person name="Narechania A."/>
            <person name="Otillar R."/>
            <person name="Penning B."/>
            <person name="Salamov A."/>
            <person name="Wang Y."/>
            <person name="Zhang L."/>
            <person name="Carpita N."/>
            <person name="Freeling M."/>
            <person name="Gingle A."/>
            <person name="Hash C."/>
            <person name="Keller B."/>
            <person name="Klein P."/>
            <person name="Kresovich S."/>
            <person name="Mccann M."/>
            <person name="Ming R."/>
            <person name="Peterson D."/>
            <person name="Rahman M."/>
            <person name="Ware D."/>
            <person name="Westhoff P."/>
            <person name="Mayer K."/>
            <person name="Messing J."/>
            <person name="Sims D."/>
            <person name="Jenkins J."/>
            <person name="Shu S."/>
            <person name="Rokhsar D."/>
        </authorList>
    </citation>
    <scope>NUCLEOTIDE SEQUENCE</scope>
</reference>
<accession>A0A194YL54</accession>
<dbReference type="CDD" id="cd14798">
    <property type="entry name" value="RX-CC_like"/>
    <property type="match status" value="1"/>
</dbReference>
<dbReference type="InterPro" id="IPR058922">
    <property type="entry name" value="WHD_DRP"/>
</dbReference>
<feature type="domain" description="Disease resistance N-terminal" evidence="9">
    <location>
        <begin position="12"/>
        <end position="100"/>
    </location>
</feature>
<proteinExistence type="inferred from homology"/>
<evidence type="ECO:0000256" key="1">
    <source>
        <dbReference type="ARBA" id="ARBA00008894"/>
    </source>
</evidence>
<dbReference type="Gramene" id="OQU76961">
    <property type="protein sequence ID" value="OQU76961"/>
    <property type="gene ID" value="SORBI_3010G242800"/>
</dbReference>
<dbReference type="EMBL" id="CM000769">
    <property type="protein sequence ID" value="OQU76961.1"/>
    <property type="molecule type" value="Genomic_DNA"/>
</dbReference>
<keyword evidence="3" id="KW-0677">Repeat</keyword>
<keyword evidence="6" id="KW-0067">ATP-binding</keyword>
<dbReference type="InParanoid" id="A0A194YL54"/>
<keyword evidence="7" id="KW-0175">Coiled coil</keyword>
<dbReference type="Gene3D" id="1.10.10.10">
    <property type="entry name" value="Winged helix-like DNA-binding domain superfamily/Winged helix DNA-binding domain"/>
    <property type="match status" value="1"/>
</dbReference>
<dbReference type="InterPro" id="IPR027417">
    <property type="entry name" value="P-loop_NTPase"/>
</dbReference>
<dbReference type="Pfam" id="PF00931">
    <property type="entry name" value="NB-ARC"/>
    <property type="match status" value="1"/>
</dbReference>
<comment type="similarity">
    <text evidence="1">Belongs to the disease resistance NB-LRR family.</text>
</comment>
<evidence type="ECO:0000259" key="8">
    <source>
        <dbReference type="Pfam" id="PF00931"/>
    </source>
</evidence>
<dbReference type="Gramene" id="OQU76962">
    <property type="protein sequence ID" value="OQU76962"/>
    <property type="gene ID" value="SORBI_3010G242800"/>
</dbReference>
<dbReference type="PANTHER" id="PTHR36766">
    <property type="entry name" value="PLANT BROAD-SPECTRUM MILDEW RESISTANCE PROTEIN RPW8"/>
    <property type="match status" value="1"/>
</dbReference>
<protein>
    <submittedName>
        <fullName evidence="12">Uncharacterized protein</fullName>
    </submittedName>
</protein>
<dbReference type="AlphaFoldDB" id="A0A194YL54"/>
<feature type="domain" description="NB-ARC" evidence="8">
    <location>
        <begin position="172"/>
        <end position="340"/>
    </location>
</feature>
<dbReference type="Pfam" id="PF23598">
    <property type="entry name" value="LRR_14"/>
    <property type="match status" value="1"/>
</dbReference>
<dbReference type="EMBL" id="CM000769">
    <property type="protein sequence ID" value="KXG20714.1"/>
    <property type="molecule type" value="Genomic_DNA"/>
</dbReference>
<dbReference type="InterPro" id="IPR038005">
    <property type="entry name" value="RX-like_CC"/>
</dbReference>
<reference evidence="12 13" key="1">
    <citation type="journal article" date="2009" name="Nature">
        <title>The Sorghum bicolor genome and the diversification of grasses.</title>
        <authorList>
            <person name="Paterson A.H."/>
            <person name="Bowers J.E."/>
            <person name="Bruggmann R."/>
            <person name="Dubchak I."/>
            <person name="Grimwood J."/>
            <person name="Gundlach H."/>
            <person name="Haberer G."/>
            <person name="Hellsten U."/>
            <person name="Mitros T."/>
            <person name="Poliakov A."/>
            <person name="Schmutz J."/>
            <person name="Spannagl M."/>
            <person name="Tang H."/>
            <person name="Wang X."/>
            <person name="Wicker T."/>
            <person name="Bharti A.K."/>
            <person name="Chapman J."/>
            <person name="Feltus F.A."/>
            <person name="Gowik U."/>
            <person name="Grigoriev I.V."/>
            <person name="Lyons E."/>
            <person name="Maher C.A."/>
            <person name="Martis M."/>
            <person name="Narechania A."/>
            <person name="Otillar R.P."/>
            <person name="Penning B.W."/>
            <person name="Salamov A.A."/>
            <person name="Wang Y."/>
            <person name="Zhang L."/>
            <person name="Carpita N.C."/>
            <person name="Freeling M."/>
            <person name="Gingle A.R."/>
            <person name="Hash C.T."/>
            <person name="Keller B."/>
            <person name="Klein P."/>
            <person name="Kresovich S."/>
            <person name="McCann M.C."/>
            <person name="Ming R."/>
            <person name="Peterson D.G."/>
            <person name="Mehboob-ur-Rahman"/>
            <person name="Ware D."/>
            <person name="Westhoff P."/>
            <person name="Mayer K.F."/>
            <person name="Messing J."/>
            <person name="Rokhsar D.S."/>
        </authorList>
    </citation>
    <scope>NUCLEOTIDE SEQUENCE [LARGE SCALE GENOMIC DNA]</scope>
    <source>
        <strain evidence="13">cv. BTx623</strain>
    </source>
</reference>
<dbReference type="GO" id="GO:0005524">
    <property type="term" value="F:ATP binding"/>
    <property type="evidence" value="ECO:0007669"/>
    <property type="project" value="UniProtKB-KW"/>
</dbReference>
<evidence type="ECO:0000259" key="10">
    <source>
        <dbReference type="Pfam" id="PF23559"/>
    </source>
</evidence>
<organism evidence="12 13">
    <name type="scientific">Sorghum bicolor</name>
    <name type="common">Sorghum</name>
    <name type="synonym">Sorghum vulgare</name>
    <dbReference type="NCBI Taxonomy" id="4558"/>
    <lineage>
        <taxon>Eukaryota</taxon>
        <taxon>Viridiplantae</taxon>
        <taxon>Streptophyta</taxon>
        <taxon>Embryophyta</taxon>
        <taxon>Tracheophyta</taxon>
        <taxon>Spermatophyta</taxon>
        <taxon>Magnoliopsida</taxon>
        <taxon>Liliopsida</taxon>
        <taxon>Poales</taxon>
        <taxon>Poaceae</taxon>
        <taxon>PACMAD clade</taxon>
        <taxon>Panicoideae</taxon>
        <taxon>Andropogonodae</taxon>
        <taxon>Andropogoneae</taxon>
        <taxon>Sorghinae</taxon>
        <taxon>Sorghum</taxon>
    </lineage>
</organism>
<feature type="domain" description="Disease resistance R13L4/SHOC-2-like LRR" evidence="11">
    <location>
        <begin position="566"/>
        <end position="750"/>
    </location>
</feature>
<keyword evidence="2" id="KW-0433">Leucine-rich repeat</keyword>
<dbReference type="InterPro" id="IPR036388">
    <property type="entry name" value="WH-like_DNA-bd_sf"/>
</dbReference>
<dbReference type="STRING" id="4558.A0A194YL54"/>
<feature type="domain" description="Disease resistance protein winged helix" evidence="10">
    <location>
        <begin position="424"/>
        <end position="494"/>
    </location>
</feature>
<dbReference type="eggNOG" id="KOG4658">
    <property type="taxonomic scope" value="Eukaryota"/>
</dbReference>
<evidence type="ECO:0000256" key="3">
    <source>
        <dbReference type="ARBA" id="ARBA00022737"/>
    </source>
</evidence>
<keyword evidence="4" id="KW-0547">Nucleotide-binding</keyword>
<dbReference type="EMBL" id="CM000769">
    <property type="protein sequence ID" value="OQU76962.1"/>
    <property type="molecule type" value="Genomic_DNA"/>
</dbReference>
<dbReference type="SUPFAM" id="SSF52540">
    <property type="entry name" value="P-loop containing nucleoside triphosphate hydrolases"/>
    <property type="match status" value="1"/>
</dbReference>
<dbReference type="Pfam" id="PF23559">
    <property type="entry name" value="WHD_DRP"/>
    <property type="match status" value="1"/>
</dbReference>
<dbReference type="GO" id="GO:0051707">
    <property type="term" value="P:response to other organism"/>
    <property type="evidence" value="ECO:0007669"/>
    <property type="project" value="UniProtKB-ARBA"/>
</dbReference>
<evidence type="ECO:0000256" key="7">
    <source>
        <dbReference type="ARBA" id="ARBA00023054"/>
    </source>
</evidence>
<dbReference type="SUPFAM" id="SSF52058">
    <property type="entry name" value="L domain-like"/>
    <property type="match status" value="1"/>
</dbReference>
<evidence type="ECO:0000256" key="6">
    <source>
        <dbReference type="ARBA" id="ARBA00022840"/>
    </source>
</evidence>
<evidence type="ECO:0000256" key="4">
    <source>
        <dbReference type="ARBA" id="ARBA00022741"/>
    </source>
</evidence>
<evidence type="ECO:0000259" key="11">
    <source>
        <dbReference type="Pfam" id="PF23598"/>
    </source>
</evidence>
<dbReference type="GO" id="GO:0043531">
    <property type="term" value="F:ADP binding"/>
    <property type="evidence" value="ECO:0007669"/>
    <property type="project" value="InterPro"/>
</dbReference>
<keyword evidence="13" id="KW-1185">Reference proteome</keyword>
<keyword evidence="5" id="KW-0611">Plant defense</keyword>
<evidence type="ECO:0000313" key="13">
    <source>
        <dbReference type="Proteomes" id="UP000000768"/>
    </source>
</evidence>
<evidence type="ECO:0000256" key="5">
    <source>
        <dbReference type="ARBA" id="ARBA00022821"/>
    </source>
</evidence>
<evidence type="ECO:0000256" key="2">
    <source>
        <dbReference type="ARBA" id="ARBA00022614"/>
    </source>
</evidence>
<dbReference type="InterPro" id="IPR055414">
    <property type="entry name" value="LRR_R13L4/SHOC2-like"/>
</dbReference>
<evidence type="ECO:0000313" key="12">
    <source>
        <dbReference type="EMBL" id="KXG20714.1"/>
    </source>
</evidence>